<organism evidence="6 7">
    <name type="scientific">Murinocardiopsis flavida</name>
    <dbReference type="NCBI Taxonomy" id="645275"/>
    <lineage>
        <taxon>Bacteria</taxon>
        <taxon>Bacillati</taxon>
        <taxon>Actinomycetota</taxon>
        <taxon>Actinomycetes</taxon>
        <taxon>Streptosporangiales</taxon>
        <taxon>Nocardiopsidaceae</taxon>
        <taxon>Murinocardiopsis</taxon>
    </lineage>
</organism>
<dbReference type="GO" id="GO:0000976">
    <property type="term" value="F:transcription cis-regulatory region binding"/>
    <property type="evidence" value="ECO:0007669"/>
    <property type="project" value="TreeGrafter"/>
</dbReference>
<comment type="caution">
    <text evidence="6">The sequence shown here is derived from an EMBL/GenBank/DDBJ whole genome shotgun (WGS) entry which is preliminary data.</text>
</comment>
<sequence>MTDSERSLRLVDVAEAAGVSLATASRSMAGRDGVSTSVAAHVRAVAASLGYIPNAHARALAGSAQPMVGLIVHDVSDPYFAEIARGLLRVAEERGMMVLINQSERSSDTELARIRTLRAQQVGAIVLAGSGYVEPELEADATAELRGHIESGGRAALVGRHHIPVDAVLPANRPGGATAAAHLAELGHRRIAVIAGDPRLCTVADRLAGVRAGAKKAGLDPGAVVVLESAFSREGGAQAAHRLRTEYPDVTGVVALSDVMAMGALSELRSAGVSVPGDVSLVGFDDVTVAADLAPALTTIRLPMAEMGALALEMTFGPRAEKPRRRRTSHTLVVRDSTAPPRR</sequence>
<evidence type="ECO:0000313" key="7">
    <source>
        <dbReference type="Proteomes" id="UP000240542"/>
    </source>
</evidence>
<evidence type="ECO:0000256" key="4">
    <source>
        <dbReference type="SAM" id="MobiDB-lite"/>
    </source>
</evidence>
<evidence type="ECO:0000256" key="1">
    <source>
        <dbReference type="ARBA" id="ARBA00023015"/>
    </source>
</evidence>
<feature type="region of interest" description="Disordered" evidence="4">
    <location>
        <begin position="318"/>
        <end position="343"/>
    </location>
</feature>
<proteinExistence type="predicted"/>
<dbReference type="CDD" id="cd06267">
    <property type="entry name" value="PBP1_LacI_sugar_binding-like"/>
    <property type="match status" value="1"/>
</dbReference>
<dbReference type="AlphaFoldDB" id="A0A2P8DSU6"/>
<evidence type="ECO:0000259" key="5">
    <source>
        <dbReference type="PROSITE" id="PS50932"/>
    </source>
</evidence>
<accession>A0A2P8DSU6</accession>
<dbReference type="PANTHER" id="PTHR30146">
    <property type="entry name" value="LACI-RELATED TRANSCRIPTIONAL REPRESSOR"/>
    <property type="match status" value="1"/>
</dbReference>
<reference evidence="6 7" key="1">
    <citation type="submission" date="2018-03" db="EMBL/GenBank/DDBJ databases">
        <title>Genomic Encyclopedia of Archaeal and Bacterial Type Strains, Phase II (KMG-II): from individual species to whole genera.</title>
        <authorList>
            <person name="Goeker M."/>
        </authorList>
    </citation>
    <scope>NUCLEOTIDE SEQUENCE [LARGE SCALE GENOMIC DNA]</scope>
    <source>
        <strain evidence="6 7">DSM 45312</strain>
    </source>
</reference>
<dbReference type="Gene3D" id="1.10.260.40">
    <property type="entry name" value="lambda repressor-like DNA-binding domains"/>
    <property type="match status" value="1"/>
</dbReference>
<evidence type="ECO:0000313" key="6">
    <source>
        <dbReference type="EMBL" id="PSL00284.1"/>
    </source>
</evidence>
<dbReference type="SMART" id="SM00354">
    <property type="entry name" value="HTH_LACI"/>
    <property type="match status" value="1"/>
</dbReference>
<dbReference type="GO" id="GO:0003700">
    <property type="term" value="F:DNA-binding transcription factor activity"/>
    <property type="evidence" value="ECO:0007669"/>
    <property type="project" value="TreeGrafter"/>
</dbReference>
<dbReference type="InterPro" id="IPR000843">
    <property type="entry name" value="HTH_LacI"/>
</dbReference>
<dbReference type="Gene3D" id="3.40.50.2300">
    <property type="match status" value="2"/>
</dbReference>
<dbReference type="SUPFAM" id="SSF47413">
    <property type="entry name" value="lambda repressor-like DNA-binding domains"/>
    <property type="match status" value="1"/>
</dbReference>
<keyword evidence="7" id="KW-1185">Reference proteome</keyword>
<dbReference type="PROSITE" id="PS50932">
    <property type="entry name" value="HTH_LACI_2"/>
    <property type="match status" value="1"/>
</dbReference>
<keyword evidence="2" id="KW-0238">DNA-binding</keyword>
<dbReference type="InterPro" id="IPR010982">
    <property type="entry name" value="Lambda_DNA-bd_dom_sf"/>
</dbReference>
<dbReference type="Pfam" id="PF13377">
    <property type="entry name" value="Peripla_BP_3"/>
    <property type="match status" value="1"/>
</dbReference>
<evidence type="ECO:0000256" key="3">
    <source>
        <dbReference type="ARBA" id="ARBA00023163"/>
    </source>
</evidence>
<dbReference type="PANTHER" id="PTHR30146:SF153">
    <property type="entry name" value="LACTOSE OPERON REPRESSOR"/>
    <property type="match status" value="1"/>
</dbReference>
<dbReference type="Pfam" id="PF00356">
    <property type="entry name" value="LacI"/>
    <property type="match status" value="1"/>
</dbReference>
<dbReference type="InterPro" id="IPR028082">
    <property type="entry name" value="Peripla_BP_I"/>
</dbReference>
<keyword evidence="3" id="KW-0804">Transcription</keyword>
<name>A0A2P8DSU6_9ACTN</name>
<keyword evidence="1" id="KW-0805">Transcription regulation</keyword>
<dbReference type="SUPFAM" id="SSF53822">
    <property type="entry name" value="Periplasmic binding protein-like I"/>
    <property type="match status" value="1"/>
</dbReference>
<dbReference type="OrthoDB" id="3226810at2"/>
<feature type="domain" description="HTH lacI-type" evidence="5">
    <location>
        <begin position="8"/>
        <end position="62"/>
    </location>
</feature>
<dbReference type="Proteomes" id="UP000240542">
    <property type="component" value="Unassembled WGS sequence"/>
</dbReference>
<dbReference type="RefSeq" id="WP_106581615.1">
    <property type="nucleotide sequence ID" value="NZ_PYGA01000002.1"/>
</dbReference>
<dbReference type="InterPro" id="IPR046335">
    <property type="entry name" value="LacI/GalR-like_sensor"/>
</dbReference>
<evidence type="ECO:0000256" key="2">
    <source>
        <dbReference type="ARBA" id="ARBA00023125"/>
    </source>
</evidence>
<gene>
    <name evidence="6" type="ORF">CLV63_102411</name>
</gene>
<dbReference type="EMBL" id="PYGA01000002">
    <property type="protein sequence ID" value="PSL00284.1"/>
    <property type="molecule type" value="Genomic_DNA"/>
</dbReference>
<dbReference type="CDD" id="cd01392">
    <property type="entry name" value="HTH_LacI"/>
    <property type="match status" value="1"/>
</dbReference>
<protein>
    <submittedName>
        <fullName evidence="6">LacI family transcriptional regulator</fullName>
    </submittedName>
</protein>